<dbReference type="PROSITE" id="PS50888">
    <property type="entry name" value="BHLH"/>
    <property type="match status" value="1"/>
</dbReference>
<dbReference type="GO" id="GO:0003677">
    <property type="term" value="F:DNA binding"/>
    <property type="evidence" value="ECO:0007669"/>
    <property type="project" value="UniProtKB-KW"/>
</dbReference>
<dbReference type="SUPFAM" id="SSF47459">
    <property type="entry name" value="HLH, helix-loop-helix DNA-binding domain"/>
    <property type="match status" value="1"/>
</dbReference>
<feature type="region of interest" description="Disordered" evidence="3">
    <location>
        <begin position="427"/>
        <end position="470"/>
    </location>
</feature>
<dbReference type="EMBL" id="MCFC01000011">
    <property type="protein sequence ID" value="ORY32082.1"/>
    <property type="molecule type" value="Genomic_DNA"/>
</dbReference>
<dbReference type="PANTHER" id="PTHR10328:SF15">
    <property type="entry name" value="BHLH TRANSCRIPTION FACTOR"/>
    <property type="match status" value="1"/>
</dbReference>
<feature type="compositionally biased region" description="Low complexity" evidence="3">
    <location>
        <begin position="921"/>
        <end position="930"/>
    </location>
</feature>
<feature type="compositionally biased region" description="Polar residues" evidence="3">
    <location>
        <begin position="35"/>
        <end position="68"/>
    </location>
</feature>
<feature type="region of interest" description="Disordered" evidence="3">
    <location>
        <begin position="721"/>
        <end position="741"/>
    </location>
</feature>
<dbReference type="OrthoDB" id="5344169at2759"/>
<feature type="region of interest" description="Disordered" evidence="3">
    <location>
        <begin position="643"/>
        <end position="688"/>
    </location>
</feature>
<keyword evidence="2" id="KW-0539">Nucleus</keyword>
<evidence type="ECO:0000259" key="4">
    <source>
        <dbReference type="PROSITE" id="PS50888"/>
    </source>
</evidence>
<feature type="region of interest" description="Disordered" evidence="3">
    <location>
        <begin position="310"/>
        <end position="339"/>
    </location>
</feature>
<gene>
    <name evidence="5" type="ORF">BCR39DRAFT_524096</name>
</gene>
<evidence type="ECO:0000313" key="5">
    <source>
        <dbReference type="EMBL" id="ORY32082.1"/>
    </source>
</evidence>
<comment type="caution">
    <text evidence="5">The sequence shown here is derived from an EMBL/GenBank/DDBJ whole genome shotgun (WGS) entry which is preliminary data.</text>
</comment>
<dbReference type="Gene3D" id="4.10.280.10">
    <property type="entry name" value="Helix-loop-helix DNA-binding domain"/>
    <property type="match status" value="1"/>
</dbReference>
<feature type="compositionally biased region" description="Low complexity" evidence="3">
    <location>
        <begin position="487"/>
        <end position="496"/>
    </location>
</feature>
<sequence length="940" mass="100174">MATPRSALPSPAPAIGGQDMSNVDFLSFMGLDAAQSDSTSPTQVPTPSQFPTFETASMSNGNQQEAGPSSNYASSARGSSAGSRRGSTSLDGGQIQRTRSNSGRSRLRGRTIKQAAGREPSARNQPGDTMEVDHSIQHQESFSNMTGFEDLTDLEGFGSGEGFDAMQAGTLQQQLEAIHMQSPLLFGDPNNPLSSYNSMAQMYLTSPPVQQQQMQGSEDMNRLDAHQNTTNDNGLREKWNALASSAAARGVLTPAPSGDMFPHYRSDMMSPMELEMLARAEGLESNTDFHNMLPLLSPALSQPANSTFTSPAFPSDQMNAASGQLVGSNQSPLEQLQEQQRQFQEQLQVLQEQQRQLQYTAAAVAAASTHTSPYISSNGQIRPATTPGTNGHHSVGATPSPGYFSPLTSPALEASSRAAHFNHRHSYSPAVNHGQRPPHPYSSPALNPIGSSGGANQTLSPALEPQNRTDMADPDYLRALVGYLDGTTQTDPTQQTYASPSVNAANSISSPATGPSIGAGPHRHPLPSKTRPSPMMKPTHRSHTRQPSANTSLPNSPVNVMGKYSQPVIPGSGFLPPAVIDHRGVQQAMQQNLSTSSTPSPVDLSQIMPPPPVPLQQNGQTKGIVPMTPASLMNLVGGSASAPLTGIPDRENNSTPVQAPRRQSTVKPAPAKQKVTAPVGKRQTSKLVPTAAGKRALAMRPPGVGVRSALKAAAAAQLLPLPEGETRKTSHKAAEQKRRDSLKAGFDELRLLLPPINTEALDPESGEPIPGSSAPRLLPKSSLVPDDNPNRGVSKVALLRFSNEYIVRLHDKIDKRDGYIDKLRSEVVRLRGLGDPDEVDSEIKGDEGEDLLEMDMLDGEEEDFMGVEDEEENDDEDMELGEYEDEGPGKRARAKSLSGNGVKKSPALGPTVGRSKPIIARNGSSGTVTGSRRRSGLAEE</sequence>
<organism evidence="5 6">
    <name type="scientific">Naematelia encephala</name>
    <dbReference type="NCBI Taxonomy" id="71784"/>
    <lineage>
        <taxon>Eukaryota</taxon>
        <taxon>Fungi</taxon>
        <taxon>Dikarya</taxon>
        <taxon>Basidiomycota</taxon>
        <taxon>Agaricomycotina</taxon>
        <taxon>Tremellomycetes</taxon>
        <taxon>Tremellales</taxon>
        <taxon>Naemateliaceae</taxon>
        <taxon>Naematelia</taxon>
    </lineage>
</organism>
<feature type="compositionally biased region" description="Polar residues" evidence="3">
    <location>
        <begin position="497"/>
        <end position="513"/>
    </location>
</feature>
<keyword evidence="1" id="KW-0238">DNA-binding</keyword>
<feature type="compositionally biased region" description="Polar residues" evidence="3">
    <location>
        <begin position="545"/>
        <end position="558"/>
    </location>
</feature>
<accession>A0A1Y2BB72</accession>
<evidence type="ECO:0000256" key="3">
    <source>
        <dbReference type="SAM" id="MobiDB-lite"/>
    </source>
</evidence>
<dbReference type="InterPro" id="IPR036638">
    <property type="entry name" value="HLH_DNA-bd_sf"/>
</dbReference>
<feature type="domain" description="BHLH" evidence="4">
    <location>
        <begin position="726"/>
        <end position="809"/>
    </location>
</feature>
<dbReference type="GO" id="GO:0090575">
    <property type="term" value="C:RNA polymerase II transcription regulator complex"/>
    <property type="evidence" value="ECO:0007669"/>
    <property type="project" value="TreeGrafter"/>
</dbReference>
<name>A0A1Y2BB72_9TREE</name>
<feature type="compositionally biased region" description="Basic and acidic residues" evidence="3">
    <location>
        <begin position="724"/>
        <end position="741"/>
    </location>
</feature>
<evidence type="ECO:0000256" key="1">
    <source>
        <dbReference type="ARBA" id="ARBA00023125"/>
    </source>
</evidence>
<keyword evidence="6" id="KW-1185">Reference proteome</keyword>
<feature type="compositionally biased region" description="Acidic residues" evidence="3">
    <location>
        <begin position="847"/>
        <end position="886"/>
    </location>
</feature>
<dbReference type="AlphaFoldDB" id="A0A1Y2BB72"/>
<dbReference type="STRING" id="71784.A0A1Y2BB72"/>
<proteinExistence type="predicted"/>
<feature type="compositionally biased region" description="Polar residues" evidence="3">
    <location>
        <begin position="310"/>
        <end position="332"/>
    </location>
</feature>
<reference evidence="5 6" key="1">
    <citation type="submission" date="2016-07" db="EMBL/GenBank/DDBJ databases">
        <title>Pervasive Adenine N6-methylation of Active Genes in Fungi.</title>
        <authorList>
            <consortium name="DOE Joint Genome Institute"/>
            <person name="Mondo S.J."/>
            <person name="Dannebaum R.O."/>
            <person name="Kuo R.C."/>
            <person name="Labutti K."/>
            <person name="Haridas S."/>
            <person name="Kuo A."/>
            <person name="Salamov A."/>
            <person name="Ahrendt S.R."/>
            <person name="Lipzen A."/>
            <person name="Sullivan W."/>
            <person name="Andreopoulos W.B."/>
            <person name="Clum A."/>
            <person name="Lindquist E."/>
            <person name="Daum C."/>
            <person name="Ramamoorthy G.K."/>
            <person name="Gryganskyi A."/>
            <person name="Culley D."/>
            <person name="Magnuson J.K."/>
            <person name="James T.Y."/>
            <person name="O'Malley M.A."/>
            <person name="Stajich J.E."/>
            <person name="Spatafora J.W."/>
            <person name="Visel A."/>
            <person name="Grigoriev I.V."/>
        </authorList>
    </citation>
    <scope>NUCLEOTIDE SEQUENCE [LARGE SCALE GENOMIC DNA]</scope>
    <source>
        <strain evidence="5 6">68-887.2</strain>
    </source>
</reference>
<feature type="region of interest" description="Disordered" evidence="3">
    <location>
        <begin position="757"/>
        <end position="789"/>
    </location>
</feature>
<dbReference type="InterPro" id="IPR011598">
    <property type="entry name" value="bHLH_dom"/>
</dbReference>
<feature type="region of interest" description="Disordered" evidence="3">
    <location>
        <begin position="1"/>
        <end position="20"/>
    </location>
</feature>
<dbReference type="SMART" id="SM00353">
    <property type="entry name" value="HLH"/>
    <property type="match status" value="1"/>
</dbReference>
<feature type="region of interest" description="Disordered" evidence="3">
    <location>
        <begin position="34"/>
        <end position="129"/>
    </location>
</feature>
<feature type="region of interest" description="Disordered" evidence="3">
    <location>
        <begin position="373"/>
        <end position="402"/>
    </location>
</feature>
<feature type="compositionally biased region" description="Basic residues" evidence="3">
    <location>
        <begin position="931"/>
        <end position="940"/>
    </location>
</feature>
<dbReference type="GO" id="GO:0046983">
    <property type="term" value="F:protein dimerization activity"/>
    <property type="evidence" value="ECO:0007669"/>
    <property type="project" value="InterPro"/>
</dbReference>
<protein>
    <recommendedName>
        <fullName evidence="4">BHLH domain-containing protein</fullName>
    </recommendedName>
</protein>
<feature type="compositionally biased region" description="Polar residues" evidence="3">
    <location>
        <begin position="653"/>
        <end position="666"/>
    </location>
</feature>
<dbReference type="Pfam" id="PF00010">
    <property type="entry name" value="HLH"/>
    <property type="match status" value="1"/>
</dbReference>
<dbReference type="GO" id="GO:0003700">
    <property type="term" value="F:DNA-binding transcription factor activity"/>
    <property type="evidence" value="ECO:0007669"/>
    <property type="project" value="TreeGrafter"/>
</dbReference>
<feature type="compositionally biased region" description="Low complexity" evidence="3">
    <location>
        <begin position="69"/>
        <end position="89"/>
    </location>
</feature>
<dbReference type="GO" id="GO:0045944">
    <property type="term" value="P:positive regulation of transcription by RNA polymerase II"/>
    <property type="evidence" value="ECO:0007669"/>
    <property type="project" value="TreeGrafter"/>
</dbReference>
<feature type="region of interest" description="Disordered" evidence="3">
    <location>
        <begin position="486"/>
        <end position="563"/>
    </location>
</feature>
<dbReference type="CDD" id="cd11405">
    <property type="entry name" value="bHLHzip_MLXIP_like"/>
    <property type="match status" value="1"/>
</dbReference>
<feature type="region of interest" description="Disordered" evidence="3">
    <location>
        <begin position="835"/>
        <end position="940"/>
    </location>
</feature>
<evidence type="ECO:0000313" key="6">
    <source>
        <dbReference type="Proteomes" id="UP000193986"/>
    </source>
</evidence>
<dbReference type="InParanoid" id="A0A1Y2BB72"/>
<evidence type="ECO:0000256" key="2">
    <source>
        <dbReference type="ARBA" id="ARBA00023242"/>
    </source>
</evidence>
<dbReference type="PANTHER" id="PTHR10328">
    <property type="entry name" value="PROTEIN MAX MYC-ASSOCIATED FACTOR X"/>
    <property type="match status" value="1"/>
</dbReference>
<dbReference type="Proteomes" id="UP000193986">
    <property type="component" value="Unassembled WGS sequence"/>
</dbReference>